<dbReference type="Gene3D" id="3.40.50.720">
    <property type="entry name" value="NAD(P)-binding Rossmann-like Domain"/>
    <property type="match status" value="1"/>
</dbReference>
<dbReference type="NCBIfam" id="TIGR01202">
    <property type="entry name" value="bchC"/>
    <property type="match status" value="1"/>
</dbReference>
<dbReference type="PANTHER" id="PTHR43189:SF1">
    <property type="entry name" value="ZINC-TYPE ALCOHOL DEHYDROGENASE-LIKE PROTEIN C1198.01"/>
    <property type="match status" value="1"/>
</dbReference>
<dbReference type="SUPFAM" id="SSF51735">
    <property type="entry name" value="NAD(P)-binding Rossmann-fold domains"/>
    <property type="match status" value="1"/>
</dbReference>
<feature type="domain" description="Alcohol dehydrogenase-like N-terminal" evidence="2">
    <location>
        <begin position="30"/>
        <end position="124"/>
    </location>
</feature>
<proteinExistence type="predicted"/>
<dbReference type="PANTHER" id="PTHR43189">
    <property type="entry name" value="ZINC-TYPE ALCOHOL DEHYDROGENASE-LIKE PROTEIN C1198.01-RELATED"/>
    <property type="match status" value="1"/>
</dbReference>
<evidence type="ECO:0000313" key="4">
    <source>
        <dbReference type="Proteomes" id="UP000061135"/>
    </source>
</evidence>
<keyword evidence="4" id="KW-1185">Reference proteome</keyword>
<dbReference type="EMBL" id="CP007501">
    <property type="protein sequence ID" value="AKD25693.1"/>
    <property type="molecule type" value="Genomic_DNA"/>
</dbReference>
<evidence type="ECO:0000256" key="1">
    <source>
        <dbReference type="ARBA" id="ARBA00023002"/>
    </source>
</evidence>
<dbReference type="OrthoDB" id="9806940at2"/>
<dbReference type="SUPFAM" id="SSF50129">
    <property type="entry name" value="GroES-like"/>
    <property type="match status" value="1"/>
</dbReference>
<dbReference type="Proteomes" id="UP000061135">
    <property type="component" value="Chromosome"/>
</dbReference>
<accession>A0A0E3V1R2</accession>
<dbReference type="RefSeq" id="WP_046330422.1">
    <property type="nucleotide sequence ID" value="NZ_CP007501.1"/>
</dbReference>
<reference evidence="3 4" key="1">
    <citation type="submission" date="2014-03" db="EMBL/GenBank/DDBJ databases">
        <title>Genome of Polynucleobacter strain MWH-MoK4.</title>
        <authorList>
            <person name="Hahn M.W."/>
        </authorList>
    </citation>
    <scope>NUCLEOTIDE SEQUENCE [LARGE SCALE GENOMIC DNA]</scope>
    <source>
        <strain evidence="3 4">MWH-MoK4</strain>
    </source>
</reference>
<sequence length="316" mass="34439">MPSQLHSTAVLLESPGELRLKRLLLDEPRDEDVVVQIEWSGISTGTEKLLWNGTMPDFPGMGYPLVPGYESVGRITKVGKKSKFSLNQRVFVPGAKCFGDVKGLFGGASSHVVVPSDRIIALPETIGEEGVLLALAATAYHVTQGKKALQPDLIVGHGVLGRLIARIAVMLGGHPVVWEIDSDRMGKADGYTVVHPSEDQESKYKNICDASGQVDVLNSLVGQLLPGGEITLAGFYNKDIQFNFPKAFMKEARFRIAAQWAPQDLADVKQMISSGHLNLQGLITHHRTPSSIGEAYHTAFEDPNCLKMIVDWREAS</sequence>
<dbReference type="CDD" id="cd08255">
    <property type="entry name" value="2-desacetyl-2-hydroxyethyl_bacteriochlorophyllide_like"/>
    <property type="match status" value="1"/>
</dbReference>
<dbReference type="InterPro" id="IPR036291">
    <property type="entry name" value="NAD(P)-bd_dom_sf"/>
</dbReference>
<keyword evidence="1" id="KW-0560">Oxidoreductase</keyword>
<protein>
    <submittedName>
        <fullName evidence="3">2-desacetyl-2-hydroxyethyl bacteriochlorophyllide A dehydrogenase</fullName>
    </submittedName>
</protein>
<dbReference type="InterPro" id="IPR005903">
    <property type="entry name" value="BchC"/>
</dbReference>
<dbReference type="GO" id="GO:0036354">
    <property type="term" value="F:bacteriochlorophyllide-a dehydrogenase activity"/>
    <property type="evidence" value="ECO:0007669"/>
    <property type="project" value="InterPro"/>
</dbReference>
<dbReference type="KEGG" id="pdq:CL55_00013600"/>
<evidence type="ECO:0000313" key="3">
    <source>
        <dbReference type="EMBL" id="AKD25693.1"/>
    </source>
</evidence>
<gene>
    <name evidence="3" type="ORF">CL55_00013600</name>
</gene>
<name>A0A0E3V1R2_9BURK</name>
<dbReference type="InterPro" id="IPR013154">
    <property type="entry name" value="ADH-like_N"/>
</dbReference>
<dbReference type="Gene3D" id="3.90.180.10">
    <property type="entry name" value="Medium-chain alcohol dehydrogenases, catalytic domain"/>
    <property type="match status" value="2"/>
</dbReference>
<dbReference type="HOGENOM" id="CLU_026673_6_0_4"/>
<dbReference type="PATRIC" id="fig|576611.7.peg.1382"/>
<dbReference type="AlphaFoldDB" id="A0A0E3V1R2"/>
<organism evidence="3 4">
    <name type="scientific">Polynucleobacter duraquae</name>
    <dbReference type="NCBI Taxonomy" id="1835254"/>
    <lineage>
        <taxon>Bacteria</taxon>
        <taxon>Pseudomonadati</taxon>
        <taxon>Pseudomonadota</taxon>
        <taxon>Betaproteobacteria</taxon>
        <taxon>Burkholderiales</taxon>
        <taxon>Burkholderiaceae</taxon>
        <taxon>Polynucleobacter</taxon>
    </lineage>
</organism>
<dbReference type="InterPro" id="IPR011032">
    <property type="entry name" value="GroES-like_sf"/>
</dbReference>
<dbReference type="Pfam" id="PF08240">
    <property type="entry name" value="ADH_N"/>
    <property type="match status" value="1"/>
</dbReference>
<dbReference type="STRING" id="1835254.CL55_00013600"/>
<evidence type="ECO:0000259" key="2">
    <source>
        <dbReference type="Pfam" id="PF08240"/>
    </source>
</evidence>